<reference evidence="1" key="1">
    <citation type="submission" date="2019-07" db="EMBL/GenBank/DDBJ databases">
        <authorList>
            <person name="Dittberner H."/>
        </authorList>
    </citation>
    <scope>NUCLEOTIDE SEQUENCE [LARGE SCALE GENOMIC DNA]</scope>
</reference>
<accession>A0A565BSA8</accession>
<comment type="caution">
    <text evidence="1">The sequence shown here is derived from an EMBL/GenBank/DDBJ whole genome shotgun (WGS) entry which is preliminary data.</text>
</comment>
<dbReference type="Proteomes" id="UP000489600">
    <property type="component" value="Unassembled WGS sequence"/>
</dbReference>
<evidence type="ECO:0000313" key="2">
    <source>
        <dbReference type="Proteomes" id="UP000489600"/>
    </source>
</evidence>
<organism evidence="1 2">
    <name type="scientific">Arabis nemorensis</name>
    <dbReference type="NCBI Taxonomy" id="586526"/>
    <lineage>
        <taxon>Eukaryota</taxon>
        <taxon>Viridiplantae</taxon>
        <taxon>Streptophyta</taxon>
        <taxon>Embryophyta</taxon>
        <taxon>Tracheophyta</taxon>
        <taxon>Spermatophyta</taxon>
        <taxon>Magnoliopsida</taxon>
        <taxon>eudicotyledons</taxon>
        <taxon>Gunneridae</taxon>
        <taxon>Pentapetalae</taxon>
        <taxon>rosids</taxon>
        <taxon>malvids</taxon>
        <taxon>Brassicales</taxon>
        <taxon>Brassicaceae</taxon>
        <taxon>Arabideae</taxon>
        <taxon>Arabis</taxon>
    </lineage>
</organism>
<proteinExistence type="predicted"/>
<dbReference type="OrthoDB" id="10380032at2759"/>
<sequence length="151" mass="17277">MEKGLPTQETKLIVFDIHTEIFQLIPNPPFIIPDVSGDKIGVCNLDRRLCISLLNEQCKQEFWCRAKDKTIWEKIFTVDLHSTSAWFGGITSEPLTPLAISKDTNKVILSLSYRKNLVAFDLRPHSPVYHLYYSGYYGVAVAYFPSLLLPR</sequence>
<keyword evidence="2" id="KW-1185">Reference proteome</keyword>
<name>A0A565BSA8_9BRAS</name>
<evidence type="ECO:0008006" key="3">
    <source>
        <dbReference type="Google" id="ProtNLM"/>
    </source>
</evidence>
<evidence type="ECO:0000313" key="1">
    <source>
        <dbReference type="EMBL" id="VVB04240.1"/>
    </source>
</evidence>
<gene>
    <name evidence="1" type="ORF">ANE_LOCUS14684</name>
</gene>
<dbReference type="AlphaFoldDB" id="A0A565BSA8"/>
<dbReference type="EMBL" id="CABITT030000005">
    <property type="protein sequence ID" value="VVB04240.1"/>
    <property type="molecule type" value="Genomic_DNA"/>
</dbReference>
<protein>
    <recommendedName>
        <fullName evidence="3">F-box associated domain-containing protein</fullName>
    </recommendedName>
</protein>